<name>A0AAD4KR11_9EURO</name>
<keyword evidence="2" id="KW-1133">Transmembrane helix</keyword>
<keyword evidence="2" id="KW-0472">Membrane</keyword>
<comment type="caution">
    <text evidence="3">The sequence shown here is derived from an EMBL/GenBank/DDBJ whole genome shotgun (WGS) entry which is preliminary data.</text>
</comment>
<evidence type="ECO:0000256" key="2">
    <source>
        <dbReference type="SAM" id="Phobius"/>
    </source>
</evidence>
<dbReference type="Proteomes" id="UP001201262">
    <property type="component" value="Unassembled WGS sequence"/>
</dbReference>
<evidence type="ECO:0000313" key="4">
    <source>
        <dbReference type="Proteomes" id="UP001201262"/>
    </source>
</evidence>
<keyword evidence="4" id="KW-1185">Reference proteome</keyword>
<protein>
    <submittedName>
        <fullName evidence="3">Uncharacterized protein</fullName>
    </submittedName>
</protein>
<proteinExistence type="predicted"/>
<evidence type="ECO:0000256" key="1">
    <source>
        <dbReference type="SAM" id="MobiDB-lite"/>
    </source>
</evidence>
<feature type="transmembrane region" description="Helical" evidence="2">
    <location>
        <begin position="72"/>
        <end position="98"/>
    </location>
</feature>
<feature type="transmembrane region" description="Helical" evidence="2">
    <location>
        <begin position="184"/>
        <end position="205"/>
    </location>
</feature>
<evidence type="ECO:0000313" key="3">
    <source>
        <dbReference type="EMBL" id="KAH8695136.1"/>
    </source>
</evidence>
<feature type="region of interest" description="Disordered" evidence="1">
    <location>
        <begin position="1"/>
        <end position="56"/>
    </location>
</feature>
<accession>A0AAD4KR11</accession>
<gene>
    <name evidence="3" type="ORF">BGW36DRAFT_344352</name>
</gene>
<dbReference type="RefSeq" id="XP_046070278.1">
    <property type="nucleotide sequence ID" value="XM_046213170.1"/>
</dbReference>
<dbReference type="GeneID" id="70243457"/>
<sequence length="673" mass="74548">MEARNGIPLRSVSADPLSREQHAASPEHHSHAEPNLDETPPYEASQEEVLPPYEDADNSPVRIRSTPLHRNFYIIVPTALYSALVIYSWVTFCLLTRLDGFFEGSVNTRVHQFKAARYTQSIASVATIPVISTVCAWAAAVYVQNQRDAYSLRLRQVITLADRSWMDPLLWYRLLFYPKGLKRYGSSFLVLAVFIHIIGAITYPIQSLFLSTRQVNIQPSDSQYSEANQMVKSISGMFESPGTADTILTLRRELQSAGLDAHSSQFWTSGDDTWFAELSNDFTTGLHSGQLIPRVNVTAEYQNLTGTSTFPSNCNETEGWFYSSYYYPGENYNTTLEVCLTVNTSQTPWQDIDSRQDFTEELYVNASTPSIYQEELGAFKITMKTTAGAFELPNFENNQTAGPLLNDSPPCLSKPCSKYTASGSPYDPPLTGPLTTIAIALFGPGSYADIAQTALNSRAIYDEIGWKGVLDRDAYNNLYPLQSLGLKSPVMVGPFFIWLTLLTHFNNSTTLSPIFTQAGFLAIKAMFDTYPTIDESQNILISYSNSTLQQITLPSMSIGGLIVGSVLLGLYMVPLLCLALYAVYSHPWTNTLDAFTMLRMGAALGQKDLPLLIGNSMRKIQALDNLPGVVRDISGPDDKIRQMALGIEGGAPLQVSKRYLAYPGNNDTLMAVR</sequence>
<feature type="compositionally biased region" description="Basic and acidic residues" evidence="1">
    <location>
        <begin position="17"/>
        <end position="34"/>
    </location>
</feature>
<feature type="transmembrane region" description="Helical" evidence="2">
    <location>
        <begin position="558"/>
        <end position="584"/>
    </location>
</feature>
<feature type="transmembrane region" description="Helical" evidence="2">
    <location>
        <begin position="118"/>
        <end position="143"/>
    </location>
</feature>
<reference evidence="3" key="1">
    <citation type="submission" date="2021-12" db="EMBL/GenBank/DDBJ databases">
        <title>Convergent genome expansion in fungi linked to evolution of root-endophyte symbiosis.</title>
        <authorList>
            <consortium name="DOE Joint Genome Institute"/>
            <person name="Ke Y.-H."/>
            <person name="Bonito G."/>
            <person name="Liao H.-L."/>
            <person name="Looney B."/>
            <person name="Rojas-Flechas A."/>
            <person name="Nash J."/>
            <person name="Hameed K."/>
            <person name="Schadt C."/>
            <person name="Martin F."/>
            <person name="Crous P.W."/>
            <person name="Miettinen O."/>
            <person name="Magnuson J.K."/>
            <person name="Labbe J."/>
            <person name="Jacobson D."/>
            <person name="Doktycz M.J."/>
            <person name="Veneault-Fourrey C."/>
            <person name="Kuo A."/>
            <person name="Mondo S."/>
            <person name="Calhoun S."/>
            <person name="Riley R."/>
            <person name="Ohm R."/>
            <person name="LaButti K."/>
            <person name="Andreopoulos B."/>
            <person name="Pangilinan J."/>
            <person name="Nolan M."/>
            <person name="Tritt A."/>
            <person name="Clum A."/>
            <person name="Lipzen A."/>
            <person name="Daum C."/>
            <person name="Barry K."/>
            <person name="Grigoriev I.V."/>
            <person name="Vilgalys R."/>
        </authorList>
    </citation>
    <scope>NUCLEOTIDE SEQUENCE</scope>
    <source>
        <strain evidence="3">PMI_201</strain>
    </source>
</reference>
<dbReference type="EMBL" id="JAJTJA010000008">
    <property type="protein sequence ID" value="KAH8695136.1"/>
    <property type="molecule type" value="Genomic_DNA"/>
</dbReference>
<keyword evidence="2" id="KW-0812">Transmembrane</keyword>
<organism evidence="3 4">
    <name type="scientific">Talaromyces proteolyticus</name>
    <dbReference type="NCBI Taxonomy" id="1131652"/>
    <lineage>
        <taxon>Eukaryota</taxon>
        <taxon>Fungi</taxon>
        <taxon>Dikarya</taxon>
        <taxon>Ascomycota</taxon>
        <taxon>Pezizomycotina</taxon>
        <taxon>Eurotiomycetes</taxon>
        <taxon>Eurotiomycetidae</taxon>
        <taxon>Eurotiales</taxon>
        <taxon>Trichocomaceae</taxon>
        <taxon>Talaromyces</taxon>
        <taxon>Talaromyces sect. Bacilispori</taxon>
    </lineage>
</organism>
<dbReference type="AlphaFoldDB" id="A0AAD4KR11"/>